<evidence type="ECO:0000313" key="3">
    <source>
        <dbReference type="Proteomes" id="UP001607302"/>
    </source>
</evidence>
<dbReference type="EMBL" id="JAUDFV010000105">
    <property type="protein sequence ID" value="KAL2731233.1"/>
    <property type="molecule type" value="Genomic_DNA"/>
</dbReference>
<accession>A0ABD2BER4</accession>
<name>A0ABD2BER4_VESSQ</name>
<gene>
    <name evidence="2" type="ORF">V1478_004778</name>
</gene>
<feature type="compositionally biased region" description="Basic and acidic residues" evidence="1">
    <location>
        <begin position="53"/>
        <end position="62"/>
    </location>
</feature>
<dbReference type="Proteomes" id="UP001607302">
    <property type="component" value="Unassembled WGS sequence"/>
</dbReference>
<feature type="compositionally biased region" description="Gly residues" evidence="1">
    <location>
        <begin position="64"/>
        <end position="80"/>
    </location>
</feature>
<dbReference type="AlphaFoldDB" id="A0ABD2BER4"/>
<sequence length="96" mass="10002">MERYFYSLEESLVVAEVEIREGEEATFPATESTRTRRDLAPDASFAAQASDWSAKRREKEEVGAEGGGRGGGGGGGGGGKRSGHGVPGMPACRPGD</sequence>
<comment type="caution">
    <text evidence="2">The sequence shown here is derived from an EMBL/GenBank/DDBJ whole genome shotgun (WGS) entry which is preliminary data.</text>
</comment>
<organism evidence="2 3">
    <name type="scientific">Vespula squamosa</name>
    <name type="common">Southern yellow jacket</name>
    <name type="synonym">Wasp</name>
    <dbReference type="NCBI Taxonomy" id="30214"/>
    <lineage>
        <taxon>Eukaryota</taxon>
        <taxon>Metazoa</taxon>
        <taxon>Ecdysozoa</taxon>
        <taxon>Arthropoda</taxon>
        <taxon>Hexapoda</taxon>
        <taxon>Insecta</taxon>
        <taxon>Pterygota</taxon>
        <taxon>Neoptera</taxon>
        <taxon>Endopterygota</taxon>
        <taxon>Hymenoptera</taxon>
        <taxon>Apocrita</taxon>
        <taxon>Aculeata</taxon>
        <taxon>Vespoidea</taxon>
        <taxon>Vespidae</taxon>
        <taxon>Vespinae</taxon>
        <taxon>Vespula</taxon>
    </lineage>
</organism>
<evidence type="ECO:0000313" key="2">
    <source>
        <dbReference type="EMBL" id="KAL2731233.1"/>
    </source>
</evidence>
<reference evidence="2 3" key="1">
    <citation type="journal article" date="2024" name="Ann. Entomol. Soc. Am.">
        <title>Genomic analyses of the southern and eastern yellowjacket wasps (Hymenoptera: Vespidae) reveal evolutionary signatures of social life.</title>
        <authorList>
            <person name="Catto M.A."/>
            <person name="Caine P.B."/>
            <person name="Orr S.E."/>
            <person name="Hunt B.G."/>
            <person name="Goodisman M.A.D."/>
        </authorList>
    </citation>
    <scope>NUCLEOTIDE SEQUENCE [LARGE SCALE GENOMIC DNA]</scope>
    <source>
        <strain evidence="2">233</strain>
        <tissue evidence="2">Head and thorax</tissue>
    </source>
</reference>
<proteinExistence type="predicted"/>
<feature type="region of interest" description="Disordered" evidence="1">
    <location>
        <begin position="23"/>
        <end position="96"/>
    </location>
</feature>
<protein>
    <submittedName>
        <fullName evidence="2">Uncharacterized protein</fullName>
    </submittedName>
</protein>
<keyword evidence="3" id="KW-1185">Reference proteome</keyword>
<evidence type="ECO:0000256" key="1">
    <source>
        <dbReference type="SAM" id="MobiDB-lite"/>
    </source>
</evidence>